<evidence type="ECO:0000313" key="1">
    <source>
        <dbReference type="EMBL" id="BCS88315.1"/>
    </source>
</evidence>
<accession>A0ABM8HZ30</accession>
<reference evidence="1" key="1">
    <citation type="journal article" date="2022" name="Arch. Microbiol.">
        <title>Pseudodesulfovibrio sediminis sp. nov., a mesophilic and neutrophilic sulfate-reducing bacterium isolated from sediment of a brackish lake.</title>
        <authorList>
            <person name="Takahashi A."/>
            <person name="Kojima H."/>
            <person name="Watanabe M."/>
            <person name="Fukui M."/>
        </authorList>
    </citation>
    <scope>NUCLEOTIDE SEQUENCE</scope>
    <source>
        <strain evidence="1">SF6</strain>
    </source>
</reference>
<keyword evidence="2" id="KW-1185">Reference proteome</keyword>
<gene>
    <name evidence="1" type="ORF">PSDVSF_15570</name>
</gene>
<sequence length="51" mass="6174">MEKKRLHISVSQEVYKILRQYPNMSQYVSDLVLKDALQEPQKKSKYYEVKI</sequence>
<proteinExistence type="predicted"/>
<evidence type="ECO:0000313" key="2">
    <source>
        <dbReference type="Proteomes" id="UP001053296"/>
    </source>
</evidence>
<dbReference type="EMBL" id="AP024485">
    <property type="protein sequence ID" value="BCS88315.1"/>
    <property type="molecule type" value="Genomic_DNA"/>
</dbReference>
<dbReference type="Proteomes" id="UP001053296">
    <property type="component" value="Chromosome"/>
</dbReference>
<name>A0ABM8HZ30_9BACT</name>
<dbReference type="RefSeq" id="WP_229595859.1">
    <property type="nucleotide sequence ID" value="NZ_AP024485.1"/>
</dbReference>
<protein>
    <submittedName>
        <fullName evidence="1">Uncharacterized protein</fullName>
    </submittedName>
</protein>
<organism evidence="1 2">
    <name type="scientific">Pseudodesulfovibrio sediminis</name>
    <dbReference type="NCBI Taxonomy" id="2810563"/>
    <lineage>
        <taxon>Bacteria</taxon>
        <taxon>Pseudomonadati</taxon>
        <taxon>Thermodesulfobacteriota</taxon>
        <taxon>Desulfovibrionia</taxon>
        <taxon>Desulfovibrionales</taxon>
        <taxon>Desulfovibrionaceae</taxon>
    </lineage>
</organism>